<evidence type="ECO:0000313" key="10">
    <source>
        <dbReference type="Proteomes" id="UP001058003"/>
    </source>
</evidence>
<evidence type="ECO:0000256" key="1">
    <source>
        <dbReference type="ARBA" id="ARBA00005194"/>
    </source>
</evidence>
<dbReference type="InterPro" id="IPR000089">
    <property type="entry name" value="Biotin_lipoyl"/>
</dbReference>
<dbReference type="SUPFAM" id="SSF51230">
    <property type="entry name" value="Single hybrid motif"/>
    <property type="match status" value="1"/>
</dbReference>
<feature type="domain" description="Lipoyl-binding" evidence="8">
    <location>
        <begin position="82"/>
        <end position="158"/>
    </location>
</feature>
<dbReference type="PROSITE" id="PS50968">
    <property type="entry name" value="BIOTINYL_LIPOYL"/>
    <property type="match status" value="1"/>
</dbReference>
<keyword evidence="3 7" id="KW-0276">Fatty acid metabolism</keyword>
<dbReference type="PRINTS" id="PR01071">
    <property type="entry name" value="ACOABIOTINCC"/>
</dbReference>
<evidence type="ECO:0000256" key="3">
    <source>
        <dbReference type="ARBA" id="ARBA00022832"/>
    </source>
</evidence>
<evidence type="ECO:0000256" key="5">
    <source>
        <dbReference type="ARBA" id="ARBA00023160"/>
    </source>
</evidence>
<dbReference type="Pfam" id="PF00364">
    <property type="entry name" value="Biotin_lipoyl"/>
    <property type="match status" value="1"/>
</dbReference>
<sequence>MDTTPERDRPAVAELSDLRDAIVEVLTSLPRPPSRLRIQAADVGIDIRWEEEPAPARPGREPAPVTAAAPVAAAAPAPAELGPVLVAPSVGVFYQAPSPGSEPFVTVGTVVEAGQQIGIVEAMKLMIPIFADRAGTITAVLKADGTPVEYDEPLFALAEQV</sequence>
<dbReference type="CDD" id="cd06850">
    <property type="entry name" value="biotinyl_domain"/>
    <property type="match status" value="1"/>
</dbReference>
<evidence type="ECO:0000256" key="2">
    <source>
        <dbReference type="ARBA" id="ARBA00022516"/>
    </source>
</evidence>
<comment type="pathway">
    <text evidence="1 7">Lipid metabolism; fatty acid biosynthesis.</text>
</comment>
<dbReference type="PROSITE" id="PS00188">
    <property type="entry name" value="BIOTIN"/>
    <property type="match status" value="1"/>
</dbReference>
<evidence type="ECO:0000256" key="7">
    <source>
        <dbReference type="RuleBase" id="RU364072"/>
    </source>
</evidence>
<dbReference type="InterPro" id="IPR001882">
    <property type="entry name" value="Biotin_BS"/>
</dbReference>
<keyword evidence="5 7" id="KW-0275">Fatty acid biosynthesis</keyword>
<keyword evidence="2 7" id="KW-0444">Lipid biosynthesis</keyword>
<evidence type="ECO:0000313" key="9">
    <source>
        <dbReference type="EMBL" id="UWZ50779.1"/>
    </source>
</evidence>
<name>A0A9Q9IC84_9ACTN</name>
<dbReference type="GO" id="GO:0006633">
    <property type="term" value="P:fatty acid biosynthetic process"/>
    <property type="evidence" value="ECO:0007669"/>
    <property type="project" value="UniProtKB-KW"/>
</dbReference>
<dbReference type="AlphaFoldDB" id="A0A9Q9IC84"/>
<evidence type="ECO:0000259" key="8">
    <source>
        <dbReference type="PROSITE" id="PS50968"/>
    </source>
</evidence>
<dbReference type="InterPro" id="IPR011053">
    <property type="entry name" value="Single_hybrid_motif"/>
</dbReference>
<dbReference type="GO" id="GO:0003989">
    <property type="term" value="F:acetyl-CoA carboxylase activity"/>
    <property type="evidence" value="ECO:0007669"/>
    <property type="project" value="InterPro"/>
</dbReference>
<reference evidence="9" key="1">
    <citation type="submission" date="2021-04" db="EMBL/GenBank/DDBJ databases">
        <title>Dactylosporangium aurantiacum NRRL B-8018 full assembly.</title>
        <authorList>
            <person name="Hartkoorn R.C."/>
            <person name="Beaudoing E."/>
            <person name="Hot D."/>
        </authorList>
    </citation>
    <scope>NUCLEOTIDE SEQUENCE</scope>
    <source>
        <strain evidence="9">NRRL B-8018</strain>
    </source>
</reference>
<dbReference type="KEGG" id="daur:Daura_28630"/>
<dbReference type="EMBL" id="CP073767">
    <property type="protein sequence ID" value="UWZ50779.1"/>
    <property type="molecule type" value="Genomic_DNA"/>
</dbReference>
<keyword evidence="4 7" id="KW-0443">Lipid metabolism</keyword>
<dbReference type="InterPro" id="IPR001249">
    <property type="entry name" value="AcCoA_biotinCC"/>
</dbReference>
<organism evidence="9 10">
    <name type="scientific">Dactylosporangium aurantiacum</name>
    <dbReference type="NCBI Taxonomy" id="35754"/>
    <lineage>
        <taxon>Bacteria</taxon>
        <taxon>Bacillati</taxon>
        <taxon>Actinomycetota</taxon>
        <taxon>Actinomycetes</taxon>
        <taxon>Micromonosporales</taxon>
        <taxon>Micromonosporaceae</taxon>
        <taxon>Dactylosporangium</taxon>
    </lineage>
</organism>
<dbReference type="OrthoDB" id="9811735at2"/>
<evidence type="ECO:0000256" key="4">
    <source>
        <dbReference type="ARBA" id="ARBA00023098"/>
    </source>
</evidence>
<evidence type="ECO:0000256" key="6">
    <source>
        <dbReference type="ARBA" id="ARBA00023267"/>
    </source>
</evidence>
<dbReference type="Gene3D" id="2.40.50.100">
    <property type="match status" value="1"/>
</dbReference>
<keyword evidence="10" id="KW-1185">Reference proteome</keyword>
<accession>A0A9Q9IC84</accession>
<proteinExistence type="predicted"/>
<gene>
    <name evidence="9" type="ORF">Daura_28630</name>
</gene>
<comment type="function">
    <text evidence="7">This protein is a component of the acetyl coenzyme A carboxylase complex; first, biotin carboxylase catalyzes the carboxylation of the carrier protein and then the transcarboxylase transfers the carboxyl group to form malonyl-CoA.</text>
</comment>
<protein>
    <recommendedName>
        <fullName evidence="7">Biotin carboxyl carrier protein of acetyl-CoA carboxylase</fullName>
    </recommendedName>
</protein>
<dbReference type="RefSeq" id="WP_033358200.1">
    <property type="nucleotide sequence ID" value="NZ_CP073767.1"/>
</dbReference>
<keyword evidence="6 7" id="KW-0092">Biotin</keyword>
<dbReference type="GO" id="GO:0009317">
    <property type="term" value="C:acetyl-CoA carboxylase complex"/>
    <property type="evidence" value="ECO:0007669"/>
    <property type="project" value="InterPro"/>
</dbReference>
<dbReference type="Proteomes" id="UP001058003">
    <property type="component" value="Chromosome"/>
</dbReference>